<dbReference type="GO" id="GO:0003887">
    <property type="term" value="F:DNA-directed DNA polymerase activity"/>
    <property type="evidence" value="ECO:0007669"/>
    <property type="project" value="UniProtKB-EC"/>
</dbReference>
<organism evidence="7 8">
    <name type="scientific">Marivita geojedonensis</name>
    <dbReference type="NCBI Taxonomy" id="1123756"/>
    <lineage>
        <taxon>Bacteria</taxon>
        <taxon>Pseudomonadati</taxon>
        <taxon>Pseudomonadota</taxon>
        <taxon>Alphaproteobacteria</taxon>
        <taxon>Rhodobacterales</taxon>
        <taxon>Roseobacteraceae</taxon>
        <taxon>Marivita</taxon>
    </lineage>
</organism>
<dbReference type="InterPro" id="IPR006054">
    <property type="entry name" value="DnaQ"/>
</dbReference>
<dbReference type="SMART" id="SM00479">
    <property type="entry name" value="EXOIII"/>
    <property type="match status" value="1"/>
</dbReference>
<comment type="function">
    <text evidence="2">DNA polymerase III is a complex, multichain enzyme responsible for most of the replicative synthesis in bacteria. The epsilon subunit contain the editing function and is a proofreading 3'-5' exonuclease.</text>
</comment>
<dbReference type="GO" id="GO:0045004">
    <property type="term" value="P:DNA replication proofreading"/>
    <property type="evidence" value="ECO:0007669"/>
    <property type="project" value="TreeGrafter"/>
</dbReference>
<dbReference type="AlphaFoldDB" id="A0A1X4NMU6"/>
<dbReference type="InterPro" id="IPR036397">
    <property type="entry name" value="RNaseH_sf"/>
</dbReference>
<dbReference type="PANTHER" id="PTHR30231">
    <property type="entry name" value="DNA POLYMERASE III SUBUNIT EPSILON"/>
    <property type="match status" value="1"/>
</dbReference>
<dbReference type="InterPro" id="IPR013520">
    <property type="entry name" value="Ribonucl_H"/>
</dbReference>
<dbReference type="GO" id="GO:0005829">
    <property type="term" value="C:cytosol"/>
    <property type="evidence" value="ECO:0007669"/>
    <property type="project" value="TreeGrafter"/>
</dbReference>
<proteinExistence type="predicted"/>
<sequence length="472" mass="51150">MLSKLSLRFRIFLFFCLLGLGGLAAVGVALWFGYGRALETTVENGFTFATILAAFLILGLTVGIWLLFDENVAKPIERLASEMRTRAHAGVDGDLDMQAARYLGDLAPAASAVTRQLNETALSTAQAVAAETARLNAEKARLTALLTEIPVATILVNPTGQIVLYDGQAAEVLAQLGVARLNAAITEYFDPKSLDAAVGKLRKTGLDVSFTAQSHDGAQSFETKLKPMEGGGYLMIIDSQTLDISPDAARPLVYDFDLLERPAGAAEADILDRPLRSLCFSVFDTETTGLLPHKDDIVQLGAVRVLNGRIIEGEVINQLVDPGRPIPPASTKVHKVSDAMVRGQPDIRVVARRFHDFSRDAVIVAHNAPFDMAFLHRQAKETGVTWDHPILDTVLLSAVLFGASETHTLDALCDRLNVTIPTELRHTALGDAKATAEVLVKMLPMLEARGLTTFGQVIEETRRHGRLLEDLN</sequence>
<evidence type="ECO:0000256" key="3">
    <source>
        <dbReference type="ARBA" id="ARBA00026073"/>
    </source>
</evidence>
<comment type="subunit">
    <text evidence="3">DNA polymerase III contains a core (composed of alpha, epsilon and theta chains) that associates with a tau subunit. This core dimerizes to form the POLIII' complex. PolIII' associates with the gamma complex (composed of gamma, delta, delta', psi and chi chains) and with the beta chain to form the complete DNA polymerase III complex.</text>
</comment>
<dbReference type="RefSeq" id="WP_085636125.1">
    <property type="nucleotide sequence ID" value="NZ_JFKC01000004.1"/>
</dbReference>
<accession>A0A1X4NMU6</accession>
<keyword evidence="5" id="KW-1133">Transmembrane helix</keyword>
<evidence type="ECO:0000256" key="4">
    <source>
        <dbReference type="ARBA" id="ARBA00049244"/>
    </source>
</evidence>
<evidence type="ECO:0000256" key="5">
    <source>
        <dbReference type="SAM" id="Phobius"/>
    </source>
</evidence>
<dbReference type="GO" id="GO:0003677">
    <property type="term" value="F:DNA binding"/>
    <property type="evidence" value="ECO:0007669"/>
    <property type="project" value="InterPro"/>
</dbReference>
<comment type="catalytic activity">
    <reaction evidence="4">
        <text>DNA(n) + a 2'-deoxyribonucleoside 5'-triphosphate = DNA(n+1) + diphosphate</text>
        <dbReference type="Rhea" id="RHEA:22508"/>
        <dbReference type="Rhea" id="RHEA-COMP:17339"/>
        <dbReference type="Rhea" id="RHEA-COMP:17340"/>
        <dbReference type="ChEBI" id="CHEBI:33019"/>
        <dbReference type="ChEBI" id="CHEBI:61560"/>
        <dbReference type="ChEBI" id="CHEBI:173112"/>
        <dbReference type="EC" id="2.7.7.7"/>
    </reaction>
</comment>
<dbReference type="FunFam" id="3.30.420.10:FF:000045">
    <property type="entry name" value="3'-5' exonuclease DinG"/>
    <property type="match status" value="1"/>
</dbReference>
<evidence type="ECO:0000259" key="6">
    <source>
        <dbReference type="SMART" id="SM00479"/>
    </source>
</evidence>
<dbReference type="STRING" id="1123756.MGEO_07590"/>
<evidence type="ECO:0000256" key="2">
    <source>
        <dbReference type="ARBA" id="ARBA00025483"/>
    </source>
</evidence>
<dbReference type="EMBL" id="JFKC01000004">
    <property type="protein sequence ID" value="OSQ51762.1"/>
    <property type="molecule type" value="Genomic_DNA"/>
</dbReference>
<dbReference type="Gene3D" id="3.30.420.10">
    <property type="entry name" value="Ribonuclease H-like superfamily/Ribonuclease H"/>
    <property type="match status" value="1"/>
</dbReference>
<keyword evidence="5" id="KW-0812">Transmembrane</keyword>
<dbReference type="InterPro" id="IPR012337">
    <property type="entry name" value="RNaseH-like_sf"/>
</dbReference>
<dbReference type="CDD" id="cd06127">
    <property type="entry name" value="DEDDh"/>
    <property type="match status" value="1"/>
</dbReference>
<dbReference type="NCBIfam" id="TIGR00573">
    <property type="entry name" value="dnaq"/>
    <property type="match status" value="1"/>
</dbReference>
<feature type="transmembrane region" description="Helical" evidence="5">
    <location>
        <begin position="12"/>
        <end position="34"/>
    </location>
</feature>
<keyword evidence="5" id="KW-0472">Membrane</keyword>
<dbReference type="EC" id="2.7.7.7" evidence="1"/>
<reference evidence="7 8" key="1">
    <citation type="submission" date="2014-03" db="EMBL/GenBank/DDBJ databases">
        <title>The draft genome sequence of Marivita geojedonensis KCTC 23882.</title>
        <authorList>
            <person name="Lai Q."/>
            <person name="Shao Z."/>
        </authorList>
    </citation>
    <scope>NUCLEOTIDE SEQUENCE [LARGE SCALE GENOMIC DNA]</scope>
    <source>
        <strain evidence="7 8">DPG-138</strain>
    </source>
</reference>
<dbReference type="GO" id="GO:0008408">
    <property type="term" value="F:3'-5' exonuclease activity"/>
    <property type="evidence" value="ECO:0007669"/>
    <property type="project" value="TreeGrafter"/>
</dbReference>
<protein>
    <recommendedName>
        <fullName evidence="1">DNA-directed DNA polymerase</fullName>
        <ecNumber evidence="1">2.7.7.7</ecNumber>
    </recommendedName>
</protein>
<feature type="transmembrane region" description="Helical" evidence="5">
    <location>
        <begin position="46"/>
        <end position="68"/>
    </location>
</feature>
<keyword evidence="8" id="KW-1185">Reference proteome</keyword>
<dbReference type="Proteomes" id="UP000193926">
    <property type="component" value="Unassembled WGS sequence"/>
</dbReference>
<feature type="domain" description="Exonuclease" evidence="6">
    <location>
        <begin position="279"/>
        <end position="448"/>
    </location>
</feature>
<name>A0A1X4NMU6_9RHOB</name>
<keyword evidence="7" id="KW-0378">Hydrolase</keyword>
<dbReference type="PANTHER" id="PTHR30231:SF41">
    <property type="entry name" value="DNA POLYMERASE III SUBUNIT EPSILON"/>
    <property type="match status" value="1"/>
</dbReference>
<keyword evidence="7" id="KW-0540">Nuclease</keyword>
<evidence type="ECO:0000256" key="1">
    <source>
        <dbReference type="ARBA" id="ARBA00012417"/>
    </source>
</evidence>
<evidence type="ECO:0000313" key="8">
    <source>
        <dbReference type="Proteomes" id="UP000193926"/>
    </source>
</evidence>
<dbReference type="OrthoDB" id="9804290at2"/>
<comment type="caution">
    <text evidence="7">The sequence shown here is derived from an EMBL/GenBank/DDBJ whole genome shotgun (WGS) entry which is preliminary data.</text>
</comment>
<dbReference type="Pfam" id="PF00929">
    <property type="entry name" value="RNase_T"/>
    <property type="match status" value="1"/>
</dbReference>
<evidence type="ECO:0000313" key="7">
    <source>
        <dbReference type="EMBL" id="OSQ51762.1"/>
    </source>
</evidence>
<dbReference type="SUPFAM" id="SSF53098">
    <property type="entry name" value="Ribonuclease H-like"/>
    <property type="match status" value="1"/>
</dbReference>
<keyword evidence="7" id="KW-0269">Exonuclease</keyword>
<gene>
    <name evidence="7" type="ORF">MGEO_07590</name>
</gene>